<evidence type="ECO:0000256" key="4">
    <source>
        <dbReference type="ARBA" id="ARBA00022679"/>
    </source>
</evidence>
<sequence length="540" mass="57796">MDSRDAAGEESGRVSALYAATRDLLTAPDRESLCEVAVRTGEEILGLPFVSVHLVEAGRLQPVATTAAVRERYDEVPTYGPGDPVWDVFDGGEPVAFDDVRDADVAAGVVVPIGSHGVLIAGAADEREVKGSGVELVRLLADNTAVALDRLDRERRLDRLHRAARELMTARDTASVAAAATNAAHEILGLRVNAVFLRSSDGDRLVPVSVTEEAKELFGEIPDLKPGSVAWRGYEDGEAEIHDDVRTDRDVQNPETPARSEVVLPLGDHGVFIAGTTEVDAFAESDLSLARVFADNVEAALDRAEREAMVRNREGELARQNERLEEFASVVSHDLRNPLNVAQGRVELAMDDCDSEHLEHAHQAHERMVALIEDLLALARNGQGVGDVESVALAPLAHEVWATVEGGTLDVHENVGAVDADPSRLRELFENLFRNAVEHGSTNGRTGPGDAGEHGSEPGSVTVEVGPLDGDGGFYVADDGPGIPPGDREAVFERGFTTAEEGTGFGLPIVREIAEAHGWRVAVTDGALEGARFEIRTDSE</sequence>
<dbReference type="InterPro" id="IPR003594">
    <property type="entry name" value="HATPase_dom"/>
</dbReference>
<feature type="domain" description="Histidine kinase" evidence="8">
    <location>
        <begin position="330"/>
        <end position="540"/>
    </location>
</feature>
<dbReference type="PROSITE" id="PS50109">
    <property type="entry name" value="HIS_KIN"/>
    <property type="match status" value="1"/>
</dbReference>
<evidence type="ECO:0000256" key="2">
    <source>
        <dbReference type="ARBA" id="ARBA00012438"/>
    </source>
</evidence>
<dbReference type="InterPro" id="IPR004358">
    <property type="entry name" value="Sig_transdc_His_kin-like_C"/>
</dbReference>
<comment type="catalytic activity">
    <reaction evidence="1">
        <text>ATP + protein L-histidine = ADP + protein N-phospho-L-histidine.</text>
        <dbReference type="EC" id="2.7.13.3"/>
    </reaction>
</comment>
<reference evidence="9 10" key="1">
    <citation type="submission" date="2020-06" db="EMBL/GenBank/DDBJ databases">
        <title>NJ-3-1, isolated from saline soil.</title>
        <authorList>
            <person name="Cui H.L."/>
            <person name="Shi X."/>
        </authorList>
    </citation>
    <scope>NUCLEOTIDE SEQUENCE [LARGE SCALE GENOMIC DNA]</scope>
    <source>
        <strain evidence="9 10">NJ-3-1</strain>
    </source>
</reference>
<dbReference type="RefSeq" id="WP_179267778.1">
    <property type="nucleotide sequence ID" value="NZ_CP058579.1"/>
</dbReference>
<dbReference type="InterPro" id="IPR050736">
    <property type="entry name" value="Sensor_HK_Regulatory"/>
</dbReference>
<evidence type="ECO:0000256" key="3">
    <source>
        <dbReference type="ARBA" id="ARBA00022553"/>
    </source>
</evidence>
<dbReference type="CDD" id="cd00082">
    <property type="entry name" value="HisKA"/>
    <property type="match status" value="1"/>
</dbReference>
<feature type="region of interest" description="Disordered" evidence="7">
    <location>
        <begin position="439"/>
        <end position="458"/>
    </location>
</feature>
<proteinExistence type="predicted"/>
<dbReference type="InterPro" id="IPR003661">
    <property type="entry name" value="HisK_dim/P_dom"/>
</dbReference>
<keyword evidence="10" id="KW-1185">Reference proteome</keyword>
<keyword evidence="6" id="KW-0902">Two-component regulatory system</keyword>
<dbReference type="PANTHER" id="PTHR43711">
    <property type="entry name" value="TWO-COMPONENT HISTIDINE KINASE"/>
    <property type="match status" value="1"/>
</dbReference>
<dbReference type="KEGG" id="halu:HUG12_05365"/>
<dbReference type="Pfam" id="PF00512">
    <property type="entry name" value="HisKA"/>
    <property type="match status" value="1"/>
</dbReference>
<dbReference type="EC" id="2.7.13.3" evidence="2"/>
<dbReference type="PANTHER" id="PTHR43711:SF1">
    <property type="entry name" value="HISTIDINE KINASE 1"/>
    <property type="match status" value="1"/>
</dbReference>
<keyword evidence="3" id="KW-0597">Phosphoprotein</keyword>
<dbReference type="CDD" id="cd00075">
    <property type="entry name" value="HATPase"/>
    <property type="match status" value="1"/>
</dbReference>
<dbReference type="SMART" id="SM00065">
    <property type="entry name" value="GAF"/>
    <property type="match status" value="2"/>
</dbReference>
<gene>
    <name evidence="9" type="ORF">HUG12_05365</name>
</gene>
<dbReference type="InterPro" id="IPR005467">
    <property type="entry name" value="His_kinase_dom"/>
</dbReference>
<accession>A0A7D5L9G3</accession>
<dbReference type="EMBL" id="CP058579">
    <property type="protein sequence ID" value="QLG61194.1"/>
    <property type="molecule type" value="Genomic_DNA"/>
</dbReference>
<organism evidence="9 10">
    <name type="scientific">Halorarum salinum</name>
    <dbReference type="NCBI Taxonomy" id="2743089"/>
    <lineage>
        <taxon>Archaea</taxon>
        <taxon>Methanobacteriati</taxon>
        <taxon>Methanobacteriota</taxon>
        <taxon>Stenosarchaea group</taxon>
        <taxon>Halobacteria</taxon>
        <taxon>Halobacteriales</taxon>
        <taxon>Haloferacaceae</taxon>
        <taxon>Halorarum</taxon>
    </lineage>
</organism>
<dbReference type="Proteomes" id="UP000509626">
    <property type="component" value="Chromosome"/>
</dbReference>
<dbReference type="SUPFAM" id="SSF55874">
    <property type="entry name" value="ATPase domain of HSP90 chaperone/DNA topoisomerase II/histidine kinase"/>
    <property type="match status" value="1"/>
</dbReference>
<dbReference type="InterPro" id="IPR036890">
    <property type="entry name" value="HATPase_C_sf"/>
</dbReference>
<protein>
    <recommendedName>
        <fullName evidence="2">histidine kinase</fullName>
        <ecNumber evidence="2">2.7.13.3</ecNumber>
    </recommendedName>
</protein>
<evidence type="ECO:0000313" key="10">
    <source>
        <dbReference type="Proteomes" id="UP000509626"/>
    </source>
</evidence>
<evidence type="ECO:0000256" key="7">
    <source>
        <dbReference type="SAM" id="MobiDB-lite"/>
    </source>
</evidence>
<dbReference type="GO" id="GO:0000155">
    <property type="term" value="F:phosphorelay sensor kinase activity"/>
    <property type="evidence" value="ECO:0007669"/>
    <property type="project" value="InterPro"/>
</dbReference>
<dbReference type="InterPro" id="IPR036097">
    <property type="entry name" value="HisK_dim/P_sf"/>
</dbReference>
<evidence type="ECO:0000256" key="5">
    <source>
        <dbReference type="ARBA" id="ARBA00022777"/>
    </source>
</evidence>
<dbReference type="Pfam" id="PF02518">
    <property type="entry name" value="HATPase_c"/>
    <property type="match status" value="1"/>
</dbReference>
<evidence type="ECO:0000259" key="8">
    <source>
        <dbReference type="PROSITE" id="PS50109"/>
    </source>
</evidence>
<evidence type="ECO:0000256" key="6">
    <source>
        <dbReference type="ARBA" id="ARBA00023012"/>
    </source>
</evidence>
<dbReference type="SUPFAM" id="SSF47384">
    <property type="entry name" value="Homodimeric domain of signal transducing histidine kinase"/>
    <property type="match status" value="1"/>
</dbReference>
<dbReference type="PRINTS" id="PR00344">
    <property type="entry name" value="BCTRLSENSOR"/>
</dbReference>
<dbReference type="Pfam" id="PF13185">
    <property type="entry name" value="GAF_2"/>
    <property type="match status" value="2"/>
</dbReference>
<dbReference type="AlphaFoldDB" id="A0A7D5L9G3"/>
<dbReference type="Gene3D" id="1.10.287.130">
    <property type="match status" value="1"/>
</dbReference>
<dbReference type="InterPro" id="IPR003018">
    <property type="entry name" value="GAF"/>
</dbReference>
<dbReference type="SUPFAM" id="SSF55781">
    <property type="entry name" value="GAF domain-like"/>
    <property type="match status" value="2"/>
</dbReference>
<dbReference type="SMART" id="SM00388">
    <property type="entry name" value="HisKA"/>
    <property type="match status" value="1"/>
</dbReference>
<dbReference type="GeneID" id="56036866"/>
<name>A0A7D5L9G3_9EURY</name>
<dbReference type="Gene3D" id="3.30.565.10">
    <property type="entry name" value="Histidine kinase-like ATPase, C-terminal domain"/>
    <property type="match status" value="1"/>
</dbReference>
<dbReference type="InterPro" id="IPR029016">
    <property type="entry name" value="GAF-like_dom_sf"/>
</dbReference>
<dbReference type="OrthoDB" id="8127at2157"/>
<evidence type="ECO:0000256" key="1">
    <source>
        <dbReference type="ARBA" id="ARBA00000085"/>
    </source>
</evidence>
<keyword evidence="5 9" id="KW-0418">Kinase</keyword>
<dbReference type="Gene3D" id="3.30.450.40">
    <property type="match status" value="2"/>
</dbReference>
<keyword evidence="4" id="KW-0808">Transferase</keyword>
<dbReference type="SMART" id="SM00387">
    <property type="entry name" value="HATPase_c"/>
    <property type="match status" value="1"/>
</dbReference>
<evidence type="ECO:0000313" key="9">
    <source>
        <dbReference type="EMBL" id="QLG61194.1"/>
    </source>
</evidence>